<evidence type="ECO:0000313" key="1">
    <source>
        <dbReference type="EMBL" id="GBP62028.1"/>
    </source>
</evidence>
<accession>A0A4C1XF23</accession>
<reference evidence="1 2" key="1">
    <citation type="journal article" date="2019" name="Commun. Biol.">
        <title>The bagworm genome reveals a unique fibroin gene that provides high tensile strength.</title>
        <authorList>
            <person name="Kono N."/>
            <person name="Nakamura H."/>
            <person name="Ohtoshi R."/>
            <person name="Tomita M."/>
            <person name="Numata K."/>
            <person name="Arakawa K."/>
        </authorList>
    </citation>
    <scope>NUCLEOTIDE SEQUENCE [LARGE SCALE GENOMIC DNA]</scope>
</reference>
<gene>
    <name evidence="1" type="ORF">EVAR_54053_1</name>
</gene>
<comment type="caution">
    <text evidence="1">The sequence shown here is derived from an EMBL/GenBank/DDBJ whole genome shotgun (WGS) entry which is preliminary data.</text>
</comment>
<dbReference type="EMBL" id="BGZK01000830">
    <property type="protein sequence ID" value="GBP62028.1"/>
    <property type="molecule type" value="Genomic_DNA"/>
</dbReference>
<proteinExistence type="predicted"/>
<dbReference type="Proteomes" id="UP000299102">
    <property type="component" value="Unassembled WGS sequence"/>
</dbReference>
<dbReference type="AlphaFoldDB" id="A0A4C1XF23"/>
<organism evidence="1 2">
    <name type="scientific">Eumeta variegata</name>
    <name type="common">Bagworm moth</name>
    <name type="synonym">Eumeta japonica</name>
    <dbReference type="NCBI Taxonomy" id="151549"/>
    <lineage>
        <taxon>Eukaryota</taxon>
        <taxon>Metazoa</taxon>
        <taxon>Ecdysozoa</taxon>
        <taxon>Arthropoda</taxon>
        <taxon>Hexapoda</taxon>
        <taxon>Insecta</taxon>
        <taxon>Pterygota</taxon>
        <taxon>Neoptera</taxon>
        <taxon>Endopterygota</taxon>
        <taxon>Lepidoptera</taxon>
        <taxon>Glossata</taxon>
        <taxon>Ditrysia</taxon>
        <taxon>Tineoidea</taxon>
        <taxon>Psychidae</taxon>
        <taxon>Oiketicinae</taxon>
        <taxon>Eumeta</taxon>
    </lineage>
</organism>
<sequence length="108" mass="11632">MLLIFDVATVASTRRNQTPPAVNDFPSTCVGARALRQRRALLRNSSYLILSAHVGGDVGKKPLAAAGNLDGRHVFGLKFGVRIRTELDPSFARQRRTDASVSGVISTV</sequence>
<name>A0A4C1XF23_EUMVA</name>
<protein>
    <submittedName>
        <fullName evidence="1">Uncharacterized protein</fullName>
    </submittedName>
</protein>
<keyword evidence="2" id="KW-1185">Reference proteome</keyword>
<evidence type="ECO:0000313" key="2">
    <source>
        <dbReference type="Proteomes" id="UP000299102"/>
    </source>
</evidence>